<evidence type="ECO:0000256" key="1">
    <source>
        <dbReference type="SAM" id="MobiDB-lite"/>
    </source>
</evidence>
<organism evidence="2 3">
    <name type="scientific">Tomitella cavernea</name>
    <dbReference type="NCBI Taxonomy" id="1387982"/>
    <lineage>
        <taxon>Bacteria</taxon>
        <taxon>Bacillati</taxon>
        <taxon>Actinomycetota</taxon>
        <taxon>Actinomycetes</taxon>
        <taxon>Mycobacteriales</taxon>
        <taxon>Tomitella</taxon>
    </lineage>
</organism>
<accession>A0ABP9C941</accession>
<dbReference type="RefSeq" id="WP_200175453.1">
    <property type="nucleotide sequence ID" value="NZ_BAABKQ010000001.1"/>
</dbReference>
<evidence type="ECO:0000313" key="2">
    <source>
        <dbReference type="EMBL" id="GAA4806543.1"/>
    </source>
</evidence>
<dbReference type="EMBL" id="BAABKQ010000001">
    <property type="protein sequence ID" value="GAA4806543.1"/>
    <property type="molecule type" value="Genomic_DNA"/>
</dbReference>
<protein>
    <submittedName>
        <fullName evidence="2">Uncharacterized protein</fullName>
    </submittedName>
</protein>
<feature type="region of interest" description="Disordered" evidence="1">
    <location>
        <begin position="25"/>
        <end position="54"/>
    </location>
</feature>
<name>A0ABP9C941_9ACTN</name>
<dbReference type="Proteomes" id="UP001500839">
    <property type="component" value="Unassembled WGS sequence"/>
</dbReference>
<sequence length="54" mass="5981">MIYVLAAIGLATLVVLGWRAFAPDFTPRRGPAPDDDPEFLRGLNVRPDPSDRED</sequence>
<keyword evidence="3" id="KW-1185">Reference proteome</keyword>
<reference evidence="3" key="1">
    <citation type="journal article" date="2019" name="Int. J. Syst. Evol. Microbiol.">
        <title>The Global Catalogue of Microorganisms (GCM) 10K type strain sequencing project: providing services to taxonomists for standard genome sequencing and annotation.</title>
        <authorList>
            <consortium name="The Broad Institute Genomics Platform"/>
            <consortium name="The Broad Institute Genome Sequencing Center for Infectious Disease"/>
            <person name="Wu L."/>
            <person name="Ma J."/>
        </authorList>
    </citation>
    <scope>NUCLEOTIDE SEQUENCE [LARGE SCALE GENOMIC DNA]</scope>
    <source>
        <strain evidence="3">JCM 18542</strain>
    </source>
</reference>
<gene>
    <name evidence="2" type="ORF">GCM10023353_07140</name>
</gene>
<comment type="caution">
    <text evidence="2">The sequence shown here is derived from an EMBL/GenBank/DDBJ whole genome shotgun (WGS) entry which is preliminary data.</text>
</comment>
<evidence type="ECO:0000313" key="3">
    <source>
        <dbReference type="Proteomes" id="UP001500839"/>
    </source>
</evidence>
<proteinExistence type="predicted"/>